<feature type="domain" description="PWI" evidence="3">
    <location>
        <begin position="61"/>
        <end position="159"/>
    </location>
</feature>
<keyword evidence="1" id="KW-0507">mRNA processing</keyword>
<dbReference type="PANTHER" id="PTHR23148:SF0">
    <property type="entry name" value="SERINE_ARGININE REPETITIVE MATRIX PROTEIN 1"/>
    <property type="match status" value="1"/>
</dbReference>
<accession>A0A1Y1XTJ7</accession>
<organism evidence="4 5">
    <name type="scientific">Basidiobolus meristosporus CBS 931.73</name>
    <dbReference type="NCBI Taxonomy" id="1314790"/>
    <lineage>
        <taxon>Eukaryota</taxon>
        <taxon>Fungi</taxon>
        <taxon>Fungi incertae sedis</taxon>
        <taxon>Zoopagomycota</taxon>
        <taxon>Entomophthoromycotina</taxon>
        <taxon>Basidiobolomycetes</taxon>
        <taxon>Basidiobolales</taxon>
        <taxon>Basidiobolaceae</taxon>
        <taxon>Basidiobolus</taxon>
    </lineage>
</organism>
<evidence type="ECO:0000313" key="5">
    <source>
        <dbReference type="Proteomes" id="UP000193498"/>
    </source>
</evidence>
<dbReference type="InParanoid" id="A0A1Y1XTJ7"/>
<dbReference type="PANTHER" id="PTHR23148">
    <property type="entry name" value="SERINE/ARGININE REGULATED NUCLEAR MATRIX PROTEIN"/>
    <property type="match status" value="1"/>
</dbReference>
<evidence type="ECO:0000313" key="4">
    <source>
        <dbReference type="EMBL" id="ORX89033.1"/>
    </source>
</evidence>
<dbReference type="GO" id="GO:0006397">
    <property type="term" value="P:mRNA processing"/>
    <property type="evidence" value="ECO:0007669"/>
    <property type="project" value="UniProtKB-KW"/>
</dbReference>
<dbReference type="InterPro" id="IPR002483">
    <property type="entry name" value="PWI_dom"/>
</dbReference>
<dbReference type="EMBL" id="MCFE01000482">
    <property type="protein sequence ID" value="ORX89033.1"/>
    <property type="molecule type" value="Genomic_DNA"/>
</dbReference>
<feature type="compositionally biased region" description="Basic residues" evidence="2">
    <location>
        <begin position="257"/>
        <end position="269"/>
    </location>
</feature>
<proteinExistence type="predicted"/>
<gene>
    <name evidence="4" type="ORF">K493DRAFT_410687</name>
</gene>
<dbReference type="GO" id="GO:0003723">
    <property type="term" value="F:RNA binding"/>
    <property type="evidence" value="ECO:0007669"/>
    <property type="project" value="TreeGrafter"/>
</dbReference>
<feature type="region of interest" description="Disordered" evidence="2">
    <location>
        <begin position="185"/>
        <end position="307"/>
    </location>
</feature>
<evidence type="ECO:0000256" key="1">
    <source>
        <dbReference type="ARBA" id="ARBA00022664"/>
    </source>
</evidence>
<dbReference type="PROSITE" id="PS51025">
    <property type="entry name" value="PWI"/>
    <property type="match status" value="1"/>
</dbReference>
<dbReference type="GO" id="GO:0005681">
    <property type="term" value="C:spliceosomal complex"/>
    <property type="evidence" value="ECO:0007669"/>
    <property type="project" value="TreeGrafter"/>
</dbReference>
<dbReference type="InterPro" id="IPR052225">
    <property type="entry name" value="Ser/Arg_repetitive_matrix"/>
</dbReference>
<evidence type="ECO:0000256" key="2">
    <source>
        <dbReference type="SAM" id="MobiDB-lite"/>
    </source>
</evidence>
<keyword evidence="5" id="KW-1185">Reference proteome</keyword>
<dbReference type="GO" id="GO:0048024">
    <property type="term" value="P:regulation of mRNA splicing, via spliceosome"/>
    <property type="evidence" value="ECO:0007669"/>
    <property type="project" value="TreeGrafter"/>
</dbReference>
<dbReference type="AlphaFoldDB" id="A0A1Y1XTJ7"/>
<dbReference type="FunCoup" id="A0A1Y1XTJ7">
    <property type="interactions" value="104"/>
</dbReference>
<dbReference type="Proteomes" id="UP000193498">
    <property type="component" value="Unassembled WGS sequence"/>
</dbReference>
<name>A0A1Y1XTJ7_9FUNG</name>
<feature type="compositionally biased region" description="Basic and acidic residues" evidence="2">
    <location>
        <begin position="230"/>
        <end position="256"/>
    </location>
</feature>
<reference evidence="4 5" key="1">
    <citation type="submission" date="2016-07" db="EMBL/GenBank/DDBJ databases">
        <title>Pervasive Adenine N6-methylation of Active Genes in Fungi.</title>
        <authorList>
            <consortium name="DOE Joint Genome Institute"/>
            <person name="Mondo S.J."/>
            <person name="Dannebaum R.O."/>
            <person name="Kuo R.C."/>
            <person name="Labutti K."/>
            <person name="Haridas S."/>
            <person name="Kuo A."/>
            <person name="Salamov A."/>
            <person name="Ahrendt S.R."/>
            <person name="Lipzen A."/>
            <person name="Sullivan W."/>
            <person name="Andreopoulos W.B."/>
            <person name="Clum A."/>
            <person name="Lindquist E."/>
            <person name="Daum C."/>
            <person name="Ramamoorthy G.K."/>
            <person name="Gryganskyi A."/>
            <person name="Culley D."/>
            <person name="Magnuson J.K."/>
            <person name="James T.Y."/>
            <person name="O'Malley M.A."/>
            <person name="Stajich J.E."/>
            <person name="Spatafora J.W."/>
            <person name="Visel A."/>
            <person name="Grigoriev I.V."/>
        </authorList>
    </citation>
    <scope>NUCLEOTIDE SEQUENCE [LARGE SCALE GENOMIC DNA]</scope>
    <source>
        <strain evidence="4 5">CBS 931.73</strain>
    </source>
</reference>
<dbReference type="SMART" id="SM00311">
    <property type="entry name" value="PWI"/>
    <property type="match status" value="1"/>
</dbReference>
<protein>
    <submittedName>
        <fullName evidence="4">PWI domain-containing protein</fullName>
    </submittedName>
</protein>
<comment type="caution">
    <text evidence="4">The sequence shown here is derived from an EMBL/GenBank/DDBJ whole genome shotgun (WGS) entry which is preliminary data.</text>
</comment>
<dbReference type="Pfam" id="PF01480">
    <property type="entry name" value="PWI"/>
    <property type="match status" value="1"/>
</dbReference>
<feature type="compositionally biased region" description="Basic and acidic residues" evidence="2">
    <location>
        <begin position="185"/>
        <end position="222"/>
    </location>
</feature>
<dbReference type="Gene3D" id="1.20.1390.10">
    <property type="entry name" value="PWI domain"/>
    <property type="match status" value="1"/>
</dbReference>
<dbReference type="OrthoDB" id="163257at2759"/>
<dbReference type="InterPro" id="IPR036483">
    <property type="entry name" value="PWI_dom_sf"/>
</dbReference>
<dbReference type="STRING" id="1314790.A0A1Y1XTJ7"/>
<evidence type="ECO:0000259" key="3">
    <source>
        <dbReference type="PROSITE" id="PS51025"/>
    </source>
</evidence>
<dbReference type="SUPFAM" id="SSF101233">
    <property type="entry name" value="PWI domain"/>
    <property type="match status" value="1"/>
</dbReference>
<sequence length="307" mass="36396">MGDAGFFKGTSAEQDSRFSNKEKKLLKSMSFPPELIVGYGSVRNCLLPPPDLDLDLGLDLRHQVPPVRAARVDIKKVNLAVMKPWITNRVTSILGMEDEVVIDFVFSLLEQDDLDAKSMQINLTGFLESKTQGFVLELWKLLLSAQDSIGGIPGEFLEQKKEELRRKKAEEEMIMEQIRERKEKELRDREDLDRTREREKRERKVAREDRDRRDRARRSPDHRPRRNRSGSRDRRREERNKSPPKYRLERSPSRERRRDRRSGRRRSRSRSYSPSDRSSRKHRESSPRRAAREDQSDTRQSRWDQEN</sequence>
<feature type="compositionally biased region" description="Basic and acidic residues" evidence="2">
    <location>
        <begin position="284"/>
        <end position="307"/>
    </location>
</feature>